<dbReference type="VEuPathDB" id="FungiDB:CPAG_05229"/>
<dbReference type="PANTHER" id="PTHR10728:SF62">
    <property type="entry name" value="LYSOPHOSPHOLIPASE"/>
    <property type="match status" value="1"/>
</dbReference>
<dbReference type="EC" id="3.1.1.5" evidence="2 9"/>
<evidence type="ECO:0000313" key="11">
    <source>
        <dbReference type="EMBL" id="ABA12208.1"/>
    </source>
</evidence>
<keyword evidence="3 8" id="KW-0378">Hydrolase</keyword>
<evidence type="ECO:0000256" key="9">
    <source>
        <dbReference type="RuleBase" id="RU362103"/>
    </source>
</evidence>
<dbReference type="VEuPathDB" id="FungiDB:CPSG_08319"/>
<dbReference type="AlphaFoldDB" id="Q3LRS2"/>
<gene>
    <name evidence="11" type="primary">PLB</name>
</gene>
<protein>
    <recommendedName>
        <fullName evidence="2 9">Lysophospholipase</fullName>
        <ecNumber evidence="2 9">3.1.1.5</ecNumber>
    </recommendedName>
</protein>
<dbReference type="GO" id="GO:0004623">
    <property type="term" value="F:phospholipase A2 activity"/>
    <property type="evidence" value="ECO:0007669"/>
    <property type="project" value="TreeGrafter"/>
</dbReference>
<dbReference type="VEuPathDB" id="FungiDB:CPC735_022400"/>
<evidence type="ECO:0000256" key="4">
    <source>
        <dbReference type="ARBA" id="ARBA00022963"/>
    </source>
</evidence>
<dbReference type="PROSITE" id="PS51210">
    <property type="entry name" value="PLA2C"/>
    <property type="match status" value="1"/>
</dbReference>
<reference evidence="11" key="1">
    <citation type="journal article" date="2006" name="Infect. Immun.">
        <title>A recombinant aspartyl protease of Coccidioides posadasii induces protection against pulmonary coccidioidomycosis in mice.</title>
        <authorList>
            <person name="Tarcha E.J."/>
            <person name="Basrur V."/>
            <person name="Hung C.Y."/>
            <person name="Gardner M.J."/>
            <person name="Cole G.T."/>
        </authorList>
    </citation>
    <scope>NUCLEOTIDE SEQUENCE</scope>
    <source>
        <strain evidence="11">C735</strain>
    </source>
</reference>
<evidence type="ECO:0000256" key="2">
    <source>
        <dbReference type="ARBA" id="ARBA00013274"/>
    </source>
</evidence>
<dbReference type="GO" id="GO:0046475">
    <property type="term" value="P:glycerophospholipid catabolic process"/>
    <property type="evidence" value="ECO:0007669"/>
    <property type="project" value="TreeGrafter"/>
</dbReference>
<accession>Q3LRS2</accession>
<dbReference type="GO" id="GO:0004622">
    <property type="term" value="F:phosphatidylcholine lysophospholipase activity"/>
    <property type="evidence" value="ECO:0007669"/>
    <property type="project" value="UniProtKB-EC"/>
</dbReference>
<sequence length="646" mass="68608">MRPIGAAVNALLTAALLAGTAGASAIPLDSNVHIRALPNAPNGYTPANVPCPANRPTVRSAASVSPEEARWLEKRRKKAMSALAGFFGHVSIPDFDAVAYIGKYAENLAQLPNIGIAVSGGGYRALMNGAGAIKAFDSRTAGSTSKGHLGGLLQSATYLSGLSGGGWLVGSLYLNNETSVDALTSGMEGKAWDFHRSIFQGPKFTGSTFLDVLRYYAQLQSAVAGKQDAGYKVSITDYWGRALSYQFINAKEGGPSYTWSSISLSSDFQNAEYPMPIILADGRNPGEKLILGNATVFEFNPWEFGTFDPTIFGFVPLEYLGSKFQGGVLPSSESCVRGFDNAGYIMGTSSSLFNEFALRLDEVDIPKFIKDELRKILKALGDENNDIADYSPNPFYQYATGTSPFAGVLSLPLVDGGEDGQNIPLHPLIQPARKVDVIFAIDSSANTKNNWPNGSSLVAAYKRSLDPSGIANGTSFPAVPDVNTFVNLGLNTRPTFFGCDSSNTTKPTPLVVYIPNYPYTTWSNISTFTLATPNETRDAIIKNGYDVATMGGTTGEKEWPTCVGCAILSRSFERTGIAMPAACQECLKKHCWDGTVNSATPADYAPSVGPPSAGAKSAASARIRASPSKHSVVVFSVVVLGIAASW</sequence>
<organism evidence="11">
    <name type="scientific">Coccidioides posadasii</name>
    <name type="common">Valley fever fungus</name>
    <dbReference type="NCBI Taxonomy" id="199306"/>
    <lineage>
        <taxon>Eukaryota</taxon>
        <taxon>Fungi</taxon>
        <taxon>Dikarya</taxon>
        <taxon>Ascomycota</taxon>
        <taxon>Pezizomycotina</taxon>
        <taxon>Eurotiomycetes</taxon>
        <taxon>Eurotiomycetidae</taxon>
        <taxon>Onygenales</taxon>
        <taxon>Onygenaceae</taxon>
        <taxon>Coccidioides</taxon>
    </lineage>
</organism>
<keyword evidence="6" id="KW-0325">Glycoprotein</keyword>
<dbReference type="EMBL" id="DQ188099">
    <property type="protein sequence ID" value="ABA12208.1"/>
    <property type="molecule type" value="Genomic_DNA"/>
</dbReference>
<evidence type="ECO:0000256" key="7">
    <source>
        <dbReference type="ARBA" id="ARBA00049531"/>
    </source>
</evidence>
<evidence type="ECO:0000256" key="3">
    <source>
        <dbReference type="ARBA" id="ARBA00022801"/>
    </source>
</evidence>
<evidence type="ECO:0000256" key="6">
    <source>
        <dbReference type="ARBA" id="ARBA00023180"/>
    </source>
</evidence>
<feature type="chain" id="PRO_5005143154" description="Lysophospholipase" evidence="9">
    <location>
        <begin position="26"/>
        <end position="646"/>
    </location>
</feature>
<dbReference type="InterPro" id="IPR016035">
    <property type="entry name" value="Acyl_Trfase/lysoPLipase"/>
</dbReference>
<dbReference type="FunFam" id="3.40.1090.10:FF:000010">
    <property type="entry name" value="Lysophospholipase"/>
    <property type="match status" value="1"/>
</dbReference>
<dbReference type="Gene3D" id="3.40.1090.10">
    <property type="entry name" value="Cytosolic phospholipase A2 catalytic domain"/>
    <property type="match status" value="1"/>
</dbReference>
<feature type="domain" description="PLA2c" evidence="10">
    <location>
        <begin position="50"/>
        <end position="597"/>
    </location>
</feature>
<keyword evidence="9" id="KW-0732">Signal</keyword>
<dbReference type="SMART" id="SM00022">
    <property type="entry name" value="PLAc"/>
    <property type="match status" value="1"/>
</dbReference>
<dbReference type="GO" id="GO:0005783">
    <property type="term" value="C:endoplasmic reticulum"/>
    <property type="evidence" value="ECO:0007669"/>
    <property type="project" value="TreeGrafter"/>
</dbReference>
<dbReference type="CDD" id="cd07203">
    <property type="entry name" value="cPLA2_Fungal_PLB"/>
    <property type="match status" value="1"/>
</dbReference>
<dbReference type="PANTHER" id="PTHR10728">
    <property type="entry name" value="CYTOSOLIC PHOSPHOLIPASE A2"/>
    <property type="match status" value="1"/>
</dbReference>
<dbReference type="GO" id="GO:0005829">
    <property type="term" value="C:cytosol"/>
    <property type="evidence" value="ECO:0007669"/>
    <property type="project" value="TreeGrafter"/>
</dbReference>
<evidence type="ECO:0000259" key="10">
    <source>
        <dbReference type="PROSITE" id="PS51210"/>
    </source>
</evidence>
<keyword evidence="5 8" id="KW-0443">Lipid metabolism</keyword>
<dbReference type="Pfam" id="PF01735">
    <property type="entry name" value="PLA2_B"/>
    <property type="match status" value="1"/>
</dbReference>
<evidence type="ECO:0000256" key="8">
    <source>
        <dbReference type="PROSITE-ProRule" id="PRU00555"/>
    </source>
</evidence>
<evidence type="ECO:0000256" key="5">
    <source>
        <dbReference type="ARBA" id="ARBA00023098"/>
    </source>
</evidence>
<keyword evidence="4 8" id="KW-0442">Lipid degradation</keyword>
<comment type="catalytic activity">
    <reaction evidence="7 9">
        <text>a 1-acyl-sn-glycero-3-phosphocholine + H2O = sn-glycerol 3-phosphocholine + a fatty acid + H(+)</text>
        <dbReference type="Rhea" id="RHEA:15177"/>
        <dbReference type="ChEBI" id="CHEBI:15377"/>
        <dbReference type="ChEBI" id="CHEBI:15378"/>
        <dbReference type="ChEBI" id="CHEBI:16870"/>
        <dbReference type="ChEBI" id="CHEBI:28868"/>
        <dbReference type="ChEBI" id="CHEBI:58168"/>
        <dbReference type="EC" id="3.1.1.5"/>
    </reaction>
</comment>
<comment type="similarity">
    <text evidence="1 9">Belongs to the lysophospholipase family.</text>
</comment>
<dbReference type="VEuPathDB" id="FungiDB:D8B26_004521"/>
<feature type="signal peptide" evidence="9">
    <location>
        <begin position="1"/>
        <end position="25"/>
    </location>
</feature>
<dbReference type="InterPro" id="IPR002642">
    <property type="entry name" value="LysoPLipase_cat_dom"/>
</dbReference>
<evidence type="ECO:0000256" key="1">
    <source>
        <dbReference type="ARBA" id="ARBA00008780"/>
    </source>
</evidence>
<proteinExistence type="inferred from homology"/>
<name>Q3LRS2_COCPO</name>
<dbReference type="SUPFAM" id="SSF52151">
    <property type="entry name" value="FabD/lysophospholipase-like"/>
    <property type="match status" value="1"/>
</dbReference>